<keyword evidence="5 7" id="KW-0472">Membrane</keyword>
<feature type="transmembrane region" description="Helical" evidence="7">
    <location>
        <begin position="35"/>
        <end position="59"/>
    </location>
</feature>
<dbReference type="EMBL" id="CAJNOI010000106">
    <property type="protein sequence ID" value="CAF1068920.1"/>
    <property type="molecule type" value="Genomic_DNA"/>
</dbReference>
<comment type="catalytic activity">
    <reaction evidence="7">
        <text>L-cysteinyl-[protein] + hexadecanoyl-CoA = S-hexadecanoyl-L-cysteinyl-[protein] + CoA</text>
        <dbReference type="Rhea" id="RHEA:36683"/>
        <dbReference type="Rhea" id="RHEA-COMP:10131"/>
        <dbReference type="Rhea" id="RHEA-COMP:11032"/>
        <dbReference type="ChEBI" id="CHEBI:29950"/>
        <dbReference type="ChEBI" id="CHEBI:57287"/>
        <dbReference type="ChEBI" id="CHEBI:57379"/>
        <dbReference type="ChEBI" id="CHEBI:74151"/>
        <dbReference type="EC" id="2.3.1.225"/>
    </reaction>
</comment>
<proteinExistence type="inferred from homology"/>
<accession>A0A814QQ30</accession>
<keyword evidence="6 7" id="KW-0012">Acyltransferase</keyword>
<dbReference type="EC" id="2.3.1.225" evidence="7"/>
<evidence type="ECO:0000313" key="11">
    <source>
        <dbReference type="Proteomes" id="UP000663832"/>
    </source>
</evidence>
<keyword evidence="3 7" id="KW-0812">Transmembrane</keyword>
<feature type="transmembrane region" description="Helical" evidence="7">
    <location>
        <begin position="160"/>
        <end position="190"/>
    </location>
</feature>
<dbReference type="Proteomes" id="UP000663877">
    <property type="component" value="Unassembled WGS sequence"/>
</dbReference>
<dbReference type="EMBL" id="CAJNOM010000138">
    <property type="protein sequence ID" value="CAF1122097.1"/>
    <property type="molecule type" value="Genomic_DNA"/>
</dbReference>
<dbReference type="OrthoDB" id="331948at2759"/>
<comment type="caution">
    <text evidence="10">The sequence shown here is derived from an EMBL/GenBank/DDBJ whole genome shotgun (WGS) entry which is preliminary data.</text>
</comment>
<evidence type="ECO:0000256" key="7">
    <source>
        <dbReference type="RuleBase" id="RU079119"/>
    </source>
</evidence>
<evidence type="ECO:0000256" key="4">
    <source>
        <dbReference type="ARBA" id="ARBA00022989"/>
    </source>
</evidence>
<evidence type="ECO:0000256" key="5">
    <source>
        <dbReference type="ARBA" id="ARBA00023136"/>
    </source>
</evidence>
<evidence type="ECO:0000256" key="1">
    <source>
        <dbReference type="ARBA" id="ARBA00004141"/>
    </source>
</evidence>
<evidence type="ECO:0000259" key="8">
    <source>
        <dbReference type="Pfam" id="PF01529"/>
    </source>
</evidence>
<dbReference type="Proteomes" id="UP000663832">
    <property type="component" value="Unassembled WGS sequence"/>
</dbReference>
<dbReference type="AlphaFoldDB" id="A0A814QQ30"/>
<evidence type="ECO:0000256" key="6">
    <source>
        <dbReference type="ARBA" id="ARBA00023315"/>
    </source>
</evidence>
<dbReference type="InterPro" id="IPR039859">
    <property type="entry name" value="PFA4/ZDH16/20/ERF2-like"/>
</dbReference>
<evidence type="ECO:0000256" key="3">
    <source>
        <dbReference type="ARBA" id="ARBA00022692"/>
    </source>
</evidence>
<keyword evidence="4 7" id="KW-1133">Transmembrane helix</keyword>
<evidence type="ECO:0000256" key="2">
    <source>
        <dbReference type="ARBA" id="ARBA00022679"/>
    </source>
</evidence>
<comment type="subcellular location">
    <subcellularLocation>
        <location evidence="1">Membrane</location>
        <topology evidence="1">Multi-pass membrane protein</topology>
    </subcellularLocation>
</comment>
<gene>
    <name evidence="9" type="ORF">BJG266_LOCUS19593</name>
    <name evidence="10" type="ORF">QVE165_LOCUS21452</name>
</gene>
<reference evidence="10" key="1">
    <citation type="submission" date="2021-02" db="EMBL/GenBank/DDBJ databases">
        <authorList>
            <person name="Nowell W R."/>
        </authorList>
    </citation>
    <scope>NUCLEOTIDE SEQUENCE</scope>
</reference>
<dbReference type="PANTHER" id="PTHR12246">
    <property type="entry name" value="PALMITOYLTRANSFERASE ZDHHC16"/>
    <property type="match status" value="1"/>
</dbReference>
<dbReference type="GO" id="GO:0019706">
    <property type="term" value="F:protein-cysteine S-palmitoyltransferase activity"/>
    <property type="evidence" value="ECO:0007669"/>
    <property type="project" value="UniProtKB-EC"/>
</dbReference>
<keyword evidence="2 7" id="KW-0808">Transferase</keyword>
<name>A0A814QQ30_9BILA</name>
<protein>
    <recommendedName>
        <fullName evidence="7">Palmitoyltransferase</fullName>
        <ecNumber evidence="7">2.3.1.225</ecNumber>
    </recommendedName>
</protein>
<sequence>MSLKEILFSTMNAFNCLMKWFPLNMKEPLSLINMFMFWSWFIIIFYNYFKTIFLGPSFLRKRWRPKNKEDEKYLQYCTICQGFKTSQAYHCRKCGRCISKFDHHCPWMNTCIGHVNQTNFCWFLFYSILGCLHALLMISPCVYRVLFIPYSSLRINEPRIYFTLTGLISSILTLGFTIGVIIAVGLLLIIQIKNIICNHRRLKSFIYPYNLGFKENICQLFNRIDYFNLITDG</sequence>
<dbReference type="InterPro" id="IPR001594">
    <property type="entry name" value="Palmitoyltrfase_DHHC"/>
</dbReference>
<keyword evidence="11" id="KW-1185">Reference proteome</keyword>
<evidence type="ECO:0000313" key="10">
    <source>
        <dbReference type="EMBL" id="CAF1122097.1"/>
    </source>
</evidence>
<evidence type="ECO:0000313" key="9">
    <source>
        <dbReference type="EMBL" id="CAF1068920.1"/>
    </source>
</evidence>
<dbReference type="PROSITE" id="PS50216">
    <property type="entry name" value="DHHC"/>
    <property type="match status" value="1"/>
</dbReference>
<comment type="similarity">
    <text evidence="7">Belongs to the DHHC palmitoyltransferase family.</text>
</comment>
<organism evidence="10 11">
    <name type="scientific">Adineta steineri</name>
    <dbReference type="NCBI Taxonomy" id="433720"/>
    <lineage>
        <taxon>Eukaryota</taxon>
        <taxon>Metazoa</taxon>
        <taxon>Spiralia</taxon>
        <taxon>Gnathifera</taxon>
        <taxon>Rotifera</taxon>
        <taxon>Eurotatoria</taxon>
        <taxon>Bdelloidea</taxon>
        <taxon>Adinetida</taxon>
        <taxon>Adinetidae</taxon>
        <taxon>Adineta</taxon>
    </lineage>
</organism>
<feature type="transmembrane region" description="Helical" evidence="7">
    <location>
        <begin position="123"/>
        <end position="148"/>
    </location>
</feature>
<dbReference type="GO" id="GO:0016020">
    <property type="term" value="C:membrane"/>
    <property type="evidence" value="ECO:0007669"/>
    <property type="project" value="UniProtKB-SubCell"/>
</dbReference>
<feature type="domain" description="Palmitoyltransferase DHHC" evidence="8">
    <location>
        <begin position="72"/>
        <end position="198"/>
    </location>
</feature>
<comment type="domain">
    <text evidence="7">The DHHC domain is required for palmitoyltransferase activity.</text>
</comment>
<dbReference type="Pfam" id="PF01529">
    <property type="entry name" value="DHHC"/>
    <property type="match status" value="1"/>
</dbReference>